<evidence type="ECO:0000256" key="1">
    <source>
        <dbReference type="SAM" id="MobiDB-lite"/>
    </source>
</evidence>
<proteinExistence type="predicted"/>
<dbReference type="Proteomes" id="UP000032067">
    <property type="component" value="Unassembled WGS sequence"/>
</dbReference>
<reference evidence="2 3" key="1">
    <citation type="submission" date="2014-12" db="EMBL/GenBank/DDBJ databases">
        <title>16Stimator: statistical estimation of ribosomal gene copy numbers from draft genome assemblies.</title>
        <authorList>
            <person name="Perisin M.A."/>
            <person name="Vetter M."/>
            <person name="Gilbert J.A."/>
            <person name="Bergelson J."/>
        </authorList>
    </citation>
    <scope>NUCLEOTIDE SEQUENCE [LARGE SCALE GENOMIC DNA]</scope>
    <source>
        <strain evidence="2 3">MEDvA23</strain>
    </source>
</reference>
<evidence type="ECO:0000313" key="3">
    <source>
        <dbReference type="Proteomes" id="UP000032067"/>
    </source>
</evidence>
<sequence>MSAQRKARDDDKRLGRFYFSVPNAAPRNPVVAAMARRESSQGAGRHLRTHRAERRAQKVALQKAARNVGRGGDDA</sequence>
<dbReference type="AlphaFoldDB" id="A0A0D0LEG9"/>
<dbReference type="RefSeq" id="WP_042580984.1">
    <property type="nucleotide sequence ID" value="NZ_JXQQ01000054.1"/>
</dbReference>
<name>A0A0D0LEG9_VARPD</name>
<organism evidence="2 3">
    <name type="scientific">Variovorax paradoxus</name>
    <dbReference type="NCBI Taxonomy" id="34073"/>
    <lineage>
        <taxon>Bacteria</taxon>
        <taxon>Pseudomonadati</taxon>
        <taxon>Pseudomonadota</taxon>
        <taxon>Betaproteobacteria</taxon>
        <taxon>Burkholderiales</taxon>
        <taxon>Comamonadaceae</taxon>
        <taxon>Variovorax</taxon>
    </lineage>
</organism>
<comment type="caution">
    <text evidence="2">The sequence shown here is derived from an EMBL/GenBank/DDBJ whole genome shotgun (WGS) entry which is preliminary data.</text>
</comment>
<dbReference type="EMBL" id="JXQQ01000054">
    <property type="protein sequence ID" value="KIQ27478.1"/>
    <property type="molecule type" value="Genomic_DNA"/>
</dbReference>
<evidence type="ECO:0000313" key="2">
    <source>
        <dbReference type="EMBL" id="KIQ27478.1"/>
    </source>
</evidence>
<dbReference type="OrthoDB" id="8858944at2"/>
<feature type="region of interest" description="Disordered" evidence="1">
    <location>
        <begin position="37"/>
        <end position="75"/>
    </location>
</feature>
<gene>
    <name evidence="2" type="ORF">RT97_22160</name>
</gene>
<protein>
    <submittedName>
        <fullName evidence="2">Uncharacterized protein</fullName>
    </submittedName>
</protein>
<accession>A0A0D0LEG9</accession>